<dbReference type="RefSeq" id="WP_013739841.1">
    <property type="nucleotide sequence ID" value="NC_015436.1"/>
</dbReference>
<dbReference type="Pfam" id="PF02464">
    <property type="entry name" value="CinA"/>
    <property type="match status" value="1"/>
</dbReference>
<dbReference type="PIRSF" id="PIRSF006728">
    <property type="entry name" value="CinA"/>
    <property type="match status" value="1"/>
</dbReference>
<dbReference type="STRING" id="760011.Spico_1235"/>
<feature type="domain" description="MoaB/Mog" evidence="2">
    <location>
        <begin position="10"/>
        <end position="181"/>
    </location>
</feature>
<dbReference type="InterPro" id="IPR008135">
    <property type="entry name" value="Competence-induced_CinA"/>
</dbReference>
<comment type="similarity">
    <text evidence="1">Belongs to the CinA family.</text>
</comment>
<dbReference type="SMART" id="SM00852">
    <property type="entry name" value="MoCF_biosynth"/>
    <property type="match status" value="1"/>
</dbReference>
<reference evidence="4" key="1">
    <citation type="submission" date="2011-04" db="EMBL/GenBank/DDBJ databases">
        <title>The complete genome of Spirochaeta coccoides DSM 17374.</title>
        <authorList>
            <person name="Lucas S."/>
            <person name="Copeland A."/>
            <person name="Lapidus A."/>
            <person name="Bruce D."/>
            <person name="Goodwin L."/>
            <person name="Pitluck S."/>
            <person name="Peters L."/>
            <person name="Kyrpides N."/>
            <person name="Mavromatis K."/>
            <person name="Pagani I."/>
            <person name="Ivanova N."/>
            <person name="Ovchinnikova G."/>
            <person name="Lu M."/>
            <person name="Detter J.C."/>
            <person name="Tapia R."/>
            <person name="Han C."/>
            <person name="Land M."/>
            <person name="Hauser L."/>
            <person name="Markowitz V."/>
            <person name="Cheng J.-F."/>
            <person name="Hugenholtz P."/>
            <person name="Woyke T."/>
            <person name="Wu D."/>
            <person name="Spring S."/>
            <person name="Schroeder M."/>
            <person name="Brambilla E."/>
            <person name="Klenk H.-P."/>
            <person name="Eisen J.A."/>
        </authorList>
    </citation>
    <scope>NUCLEOTIDE SEQUENCE [LARGE SCALE GENOMIC DNA]</scope>
    <source>
        <strain evidence="4">ATCC BAA-1237 / DSM 17374 / SPN1</strain>
    </source>
</reference>
<dbReference type="Gene3D" id="3.40.980.10">
    <property type="entry name" value="MoaB/Mog-like domain"/>
    <property type="match status" value="1"/>
</dbReference>
<accession>F4GLQ2</accession>
<evidence type="ECO:0000313" key="3">
    <source>
        <dbReference type="EMBL" id="AEC02446.1"/>
    </source>
</evidence>
<dbReference type="InterPro" id="IPR050101">
    <property type="entry name" value="CinA"/>
</dbReference>
<dbReference type="Proteomes" id="UP000007939">
    <property type="component" value="Chromosome"/>
</dbReference>
<dbReference type="HAMAP" id="MF_00226_B">
    <property type="entry name" value="CinA_B"/>
    <property type="match status" value="1"/>
</dbReference>
<dbReference type="SUPFAM" id="SSF53218">
    <property type="entry name" value="Molybdenum cofactor biosynthesis proteins"/>
    <property type="match status" value="1"/>
</dbReference>
<dbReference type="Gene3D" id="3.90.950.20">
    <property type="entry name" value="CinA-like"/>
    <property type="match status" value="1"/>
</dbReference>
<sequence>MPEHEYHNATICIIGTEITRGIITDRHGQHLAAELTRLGYRVNRIVVLPDDGTIEGGLKANLDHSDVVLVTGGLGPTSDDMTRRVIADMAGVRLVTDPYAWQLVYERMGERIHGPNERQALIPEGFTVLENPRGTAPGFRGFIPISGENGVTRHVACAAMPGPPLELNGMFEDLVRPWLASLRGHHETSRDEYSVYLLGESVLEAKYAEAARDGVQWGTRFQPHRISLYVTGSSEDARRETMIRLRRILGTELVANGNMEAVDALSDLLLEKGMMLSCAESCTSGYLSKLLTDRAGSSAWFWGGMVTYADQSKICLLGVRKATLEKHGAVSGQCVAEMAEGMLHASGTSLAISISGIAGPDGGTEDKPVGEVWFGFASPEQKTEVVRLRFTTWGRDSIRRRAAVAACVLARAFLEKRPLLDITGAWLYI</sequence>
<dbReference type="eggNOG" id="COG1058">
    <property type="taxonomic scope" value="Bacteria"/>
</dbReference>
<organism evidence="3 4">
    <name type="scientific">Parasphaerochaeta coccoides (strain ATCC BAA-1237 / DSM 17374 / SPN1)</name>
    <name type="common">Sphaerochaeta coccoides</name>
    <dbReference type="NCBI Taxonomy" id="760011"/>
    <lineage>
        <taxon>Bacteria</taxon>
        <taxon>Pseudomonadati</taxon>
        <taxon>Spirochaetota</taxon>
        <taxon>Spirochaetia</taxon>
        <taxon>Spirochaetales</taxon>
        <taxon>Sphaerochaetaceae</taxon>
        <taxon>Parasphaerochaeta</taxon>
    </lineage>
</organism>
<keyword evidence="4" id="KW-1185">Reference proteome</keyword>
<evidence type="ECO:0000256" key="1">
    <source>
        <dbReference type="HAMAP-Rule" id="MF_00226"/>
    </source>
</evidence>
<dbReference type="CDD" id="cd00885">
    <property type="entry name" value="cinA"/>
    <property type="match status" value="1"/>
</dbReference>
<dbReference type="PANTHER" id="PTHR13939">
    <property type="entry name" value="NICOTINAMIDE-NUCLEOTIDE AMIDOHYDROLASE PNCC"/>
    <property type="match status" value="1"/>
</dbReference>
<dbReference type="InterPro" id="IPR001453">
    <property type="entry name" value="MoaB/Mog_dom"/>
</dbReference>
<proteinExistence type="inferred from homology"/>
<dbReference type="InterPro" id="IPR008136">
    <property type="entry name" value="CinA_C"/>
</dbReference>
<dbReference type="HOGENOM" id="CLU_030805_9_2_12"/>
<dbReference type="InterPro" id="IPR036653">
    <property type="entry name" value="CinA-like_C"/>
</dbReference>
<dbReference type="SUPFAM" id="SSF142433">
    <property type="entry name" value="CinA-like"/>
    <property type="match status" value="1"/>
</dbReference>
<dbReference type="OrthoDB" id="9801454at2"/>
<evidence type="ECO:0000313" key="4">
    <source>
        <dbReference type="Proteomes" id="UP000007939"/>
    </source>
</evidence>
<dbReference type="Pfam" id="PF00994">
    <property type="entry name" value="MoCF_biosynth"/>
    <property type="match status" value="1"/>
</dbReference>
<dbReference type="KEGG" id="scc:Spico_1235"/>
<evidence type="ECO:0000259" key="2">
    <source>
        <dbReference type="SMART" id="SM00852"/>
    </source>
</evidence>
<dbReference type="AlphaFoldDB" id="F4GLQ2"/>
<dbReference type="NCBIfam" id="TIGR00199">
    <property type="entry name" value="PncC_domain"/>
    <property type="match status" value="1"/>
</dbReference>
<dbReference type="eggNOG" id="COG1546">
    <property type="taxonomic scope" value="Bacteria"/>
</dbReference>
<protein>
    <recommendedName>
        <fullName evidence="1">CinA-like protein</fullName>
    </recommendedName>
</protein>
<gene>
    <name evidence="3" type="ordered locus">Spico_1235</name>
</gene>
<reference evidence="3 4" key="2">
    <citation type="journal article" date="2012" name="Stand. Genomic Sci.">
        <title>Complete genome sequence of the termite hindgut bacterium Spirochaeta coccoides type strain (SPN1(T)), reclassification in the genus Sphaerochaeta as Sphaerochaeta coccoides comb. nov. and emendations of the family Spirochaetaceae and the genus Sphaerochaeta.</title>
        <authorList>
            <person name="Abt B."/>
            <person name="Han C."/>
            <person name="Scheuner C."/>
            <person name="Lu M."/>
            <person name="Lapidus A."/>
            <person name="Nolan M."/>
            <person name="Lucas S."/>
            <person name="Hammon N."/>
            <person name="Deshpande S."/>
            <person name="Cheng J.F."/>
            <person name="Tapia R."/>
            <person name="Goodwin L.A."/>
            <person name="Pitluck S."/>
            <person name="Liolios K."/>
            <person name="Pagani I."/>
            <person name="Ivanova N."/>
            <person name="Mavromatis K."/>
            <person name="Mikhailova N."/>
            <person name="Huntemann M."/>
            <person name="Pati A."/>
            <person name="Chen A."/>
            <person name="Palaniappan K."/>
            <person name="Land M."/>
            <person name="Hauser L."/>
            <person name="Brambilla E.M."/>
            <person name="Rohde M."/>
            <person name="Spring S."/>
            <person name="Gronow S."/>
            <person name="Goker M."/>
            <person name="Woyke T."/>
            <person name="Bristow J."/>
            <person name="Eisen J.A."/>
            <person name="Markowitz V."/>
            <person name="Hugenholtz P."/>
            <person name="Kyrpides N.C."/>
            <person name="Klenk H.P."/>
            <person name="Detter J.C."/>
        </authorList>
    </citation>
    <scope>NUCLEOTIDE SEQUENCE [LARGE SCALE GENOMIC DNA]</scope>
    <source>
        <strain evidence="4">ATCC BAA-1237 / DSM 17374 / SPN1</strain>
    </source>
</reference>
<dbReference type="EMBL" id="CP002659">
    <property type="protein sequence ID" value="AEC02446.1"/>
    <property type="molecule type" value="Genomic_DNA"/>
</dbReference>
<name>F4GLQ2_PARC1</name>
<dbReference type="InterPro" id="IPR036425">
    <property type="entry name" value="MoaB/Mog-like_dom_sf"/>
</dbReference>
<dbReference type="PANTHER" id="PTHR13939:SF0">
    <property type="entry name" value="NMN AMIDOHYDROLASE-LIKE PROTEIN YFAY"/>
    <property type="match status" value="1"/>
</dbReference>